<dbReference type="Proteomes" id="UP000198688">
    <property type="component" value="Chromosome I"/>
</dbReference>
<dbReference type="Gene3D" id="2.30.110.10">
    <property type="entry name" value="Electron Transport, Fmn-binding Protein, Chain A"/>
    <property type="match status" value="1"/>
</dbReference>
<proteinExistence type="predicted"/>
<evidence type="ECO:0000313" key="2">
    <source>
        <dbReference type="Proteomes" id="UP000198688"/>
    </source>
</evidence>
<organism evidence="1 2">
    <name type="scientific">Actinoplanes derwentensis</name>
    <dbReference type="NCBI Taxonomy" id="113562"/>
    <lineage>
        <taxon>Bacteria</taxon>
        <taxon>Bacillati</taxon>
        <taxon>Actinomycetota</taxon>
        <taxon>Actinomycetes</taxon>
        <taxon>Micromonosporales</taxon>
        <taxon>Micromonosporaceae</taxon>
        <taxon>Actinoplanes</taxon>
    </lineage>
</organism>
<accession>A0A1H1WS61</accession>
<dbReference type="STRING" id="113562.SAMN04489716_2186"/>
<dbReference type="InterPro" id="IPR004378">
    <property type="entry name" value="F420H2_quin_Rdtase"/>
</dbReference>
<protein>
    <submittedName>
        <fullName evidence="1">Deazaflavin-dependent oxidoreductase, nitroreductase family</fullName>
    </submittedName>
</protein>
<reference evidence="1 2" key="1">
    <citation type="submission" date="2016-10" db="EMBL/GenBank/DDBJ databases">
        <authorList>
            <person name="de Groot N.N."/>
        </authorList>
    </citation>
    <scope>NUCLEOTIDE SEQUENCE [LARGE SCALE GENOMIC DNA]</scope>
    <source>
        <strain evidence="1 2">DSM 43941</strain>
    </source>
</reference>
<dbReference type="GO" id="GO:0016491">
    <property type="term" value="F:oxidoreductase activity"/>
    <property type="evidence" value="ECO:0007669"/>
    <property type="project" value="InterPro"/>
</dbReference>
<sequence>MSIPPKSLKVANKVIVWLQRRGLPIGTMHLLTVRGRKSGEPRTTPVSPLTVDGERYIIGGYAKGDWVKNVRVAGEAVLSRGKAQERVRLVELPEADRVPVLRAFPKEVPHGVPMFVKTGVVPDATPDGFAAAAPNVAVFRVERY</sequence>
<gene>
    <name evidence="1" type="ORF">SAMN04489716_2186</name>
</gene>
<name>A0A1H1WS61_9ACTN</name>
<evidence type="ECO:0000313" key="1">
    <source>
        <dbReference type="EMBL" id="SDS99039.1"/>
    </source>
</evidence>
<dbReference type="EMBL" id="LT629758">
    <property type="protein sequence ID" value="SDS99039.1"/>
    <property type="molecule type" value="Genomic_DNA"/>
</dbReference>
<dbReference type="Pfam" id="PF04075">
    <property type="entry name" value="F420H2_quin_red"/>
    <property type="match status" value="1"/>
</dbReference>
<dbReference type="OrthoDB" id="3296989at2"/>
<dbReference type="AlphaFoldDB" id="A0A1H1WS61"/>
<dbReference type="SUPFAM" id="SSF50475">
    <property type="entry name" value="FMN-binding split barrel"/>
    <property type="match status" value="1"/>
</dbReference>
<dbReference type="InterPro" id="IPR012349">
    <property type="entry name" value="Split_barrel_FMN-bd"/>
</dbReference>
<keyword evidence="2" id="KW-1185">Reference proteome</keyword>